<protein>
    <submittedName>
        <fullName evidence="2">Uncharacterized protein</fullName>
    </submittedName>
</protein>
<keyword evidence="1" id="KW-0732">Signal</keyword>
<name>A0A1H3GJT7_9BACT</name>
<dbReference type="OrthoDB" id="883436at2"/>
<dbReference type="Proteomes" id="UP000199249">
    <property type="component" value="Unassembled WGS sequence"/>
</dbReference>
<feature type="chain" id="PRO_5011638925" evidence="1">
    <location>
        <begin position="21"/>
        <end position="162"/>
    </location>
</feature>
<proteinExistence type="predicted"/>
<feature type="signal peptide" evidence="1">
    <location>
        <begin position="1"/>
        <end position="20"/>
    </location>
</feature>
<sequence length="162" mass="18154">MISKALLFGLLLLGSFHSSAQVVTDAPRTTAARDSLLQAATAFRARLESQTSRIKTQTPRAGKRRQRLTGYAAGDTKRPLWEIKRVFFFNGNIEEAFIAYTYGTKSMQQRTVNGQLTYLRLDYSTGKAAGAASAQAVEYGEYLPDTYLRWKKTQYVLPTTIK</sequence>
<dbReference type="EMBL" id="FNOV01000005">
    <property type="protein sequence ID" value="SDY02774.1"/>
    <property type="molecule type" value="Genomic_DNA"/>
</dbReference>
<evidence type="ECO:0000256" key="1">
    <source>
        <dbReference type="SAM" id="SignalP"/>
    </source>
</evidence>
<evidence type="ECO:0000313" key="2">
    <source>
        <dbReference type="EMBL" id="SDY02774.1"/>
    </source>
</evidence>
<keyword evidence="3" id="KW-1185">Reference proteome</keyword>
<accession>A0A1H3GJT7</accession>
<gene>
    <name evidence="2" type="ORF">SAMN04488069_10534</name>
</gene>
<evidence type="ECO:0000313" key="3">
    <source>
        <dbReference type="Proteomes" id="UP000199249"/>
    </source>
</evidence>
<organism evidence="2 3">
    <name type="scientific">Hymenobacter psychrophilus</name>
    <dbReference type="NCBI Taxonomy" id="651662"/>
    <lineage>
        <taxon>Bacteria</taxon>
        <taxon>Pseudomonadati</taxon>
        <taxon>Bacteroidota</taxon>
        <taxon>Cytophagia</taxon>
        <taxon>Cytophagales</taxon>
        <taxon>Hymenobacteraceae</taxon>
        <taxon>Hymenobacter</taxon>
    </lineage>
</organism>
<dbReference type="RefSeq" id="WP_092739041.1">
    <property type="nucleotide sequence ID" value="NZ_FNOV01000005.1"/>
</dbReference>
<dbReference type="AlphaFoldDB" id="A0A1H3GJT7"/>
<reference evidence="3" key="1">
    <citation type="submission" date="2016-10" db="EMBL/GenBank/DDBJ databases">
        <authorList>
            <person name="Varghese N."/>
            <person name="Submissions S."/>
        </authorList>
    </citation>
    <scope>NUCLEOTIDE SEQUENCE [LARGE SCALE GENOMIC DNA]</scope>
    <source>
        <strain evidence="3">CGMCC 1.8975</strain>
    </source>
</reference>